<evidence type="ECO:0000259" key="13">
    <source>
        <dbReference type="PROSITE" id="PS50950"/>
    </source>
</evidence>
<evidence type="ECO:0000256" key="2">
    <source>
        <dbReference type="ARBA" id="ARBA00006177"/>
    </source>
</evidence>
<comment type="similarity">
    <text evidence="2">Belongs to the THAP1 family.</text>
</comment>
<reference evidence="14 15" key="1">
    <citation type="submission" date="2023-11" db="EMBL/GenBank/DDBJ databases">
        <authorList>
            <person name="Hedman E."/>
            <person name="Englund M."/>
            <person name="Stromberg M."/>
            <person name="Nyberg Akerstrom W."/>
            <person name="Nylinder S."/>
            <person name="Jareborg N."/>
            <person name="Kallberg Y."/>
            <person name="Kronander E."/>
        </authorList>
    </citation>
    <scope>NUCLEOTIDE SEQUENCE [LARGE SCALE GENOMIC DNA]</scope>
</reference>
<keyword evidence="4 12" id="KW-0863">Zinc-finger</keyword>
<keyword evidence="10" id="KW-0539">Nucleus</keyword>
<evidence type="ECO:0000256" key="4">
    <source>
        <dbReference type="ARBA" id="ARBA00022771"/>
    </source>
</evidence>
<keyword evidence="5" id="KW-0862">Zinc</keyword>
<dbReference type="GO" id="GO:0008270">
    <property type="term" value="F:zinc ion binding"/>
    <property type="evidence" value="ECO:0007669"/>
    <property type="project" value="UniProtKB-KW"/>
</dbReference>
<evidence type="ECO:0000256" key="7">
    <source>
        <dbReference type="ARBA" id="ARBA00023054"/>
    </source>
</evidence>
<protein>
    <recommendedName>
        <fullName evidence="13">THAP-type domain-containing protein</fullName>
    </recommendedName>
</protein>
<evidence type="ECO:0000256" key="5">
    <source>
        <dbReference type="ARBA" id="ARBA00022833"/>
    </source>
</evidence>
<comment type="subcellular location">
    <subcellularLocation>
        <location evidence="1">Nucleus</location>
        <location evidence="1">Nucleoplasm</location>
    </subcellularLocation>
</comment>
<dbReference type="AlphaFoldDB" id="A0AAV1LE78"/>
<evidence type="ECO:0000313" key="15">
    <source>
        <dbReference type="Proteomes" id="UP001314205"/>
    </source>
</evidence>
<keyword evidence="11" id="KW-0131">Cell cycle</keyword>
<evidence type="ECO:0000256" key="11">
    <source>
        <dbReference type="ARBA" id="ARBA00023306"/>
    </source>
</evidence>
<dbReference type="InterPro" id="IPR038441">
    <property type="entry name" value="THAP_Znf_sf"/>
</dbReference>
<dbReference type="EMBL" id="CAVLGL010000087">
    <property type="protein sequence ID" value="CAK1592372.1"/>
    <property type="molecule type" value="Genomic_DNA"/>
</dbReference>
<accession>A0AAV1LE78</accession>
<keyword evidence="9" id="KW-0804">Transcription</keyword>
<gene>
    <name evidence="14" type="ORF">PARMNEM_LOCUS12351</name>
</gene>
<proteinExistence type="inferred from homology"/>
<dbReference type="SUPFAM" id="SSF57716">
    <property type="entry name" value="Glucocorticoid receptor-like (DNA-binding domain)"/>
    <property type="match status" value="1"/>
</dbReference>
<evidence type="ECO:0000313" key="14">
    <source>
        <dbReference type="EMBL" id="CAK1592372.1"/>
    </source>
</evidence>
<dbReference type="InterPro" id="IPR006612">
    <property type="entry name" value="THAP_Znf"/>
</dbReference>
<sequence length="80" mass="9521">MVYCSVIGCKSRSERKEENITFHSFPSNPIVRAKWICFTERKDWEPTFNNRICSRHFKPNCIRRTNSSTWLVKDSVPKLL</sequence>
<dbReference type="PROSITE" id="PS50950">
    <property type="entry name" value="ZF_THAP"/>
    <property type="match status" value="1"/>
</dbReference>
<keyword evidence="8 12" id="KW-0238">DNA-binding</keyword>
<dbReference type="PANTHER" id="PTHR46600">
    <property type="entry name" value="THAP DOMAIN-CONTAINING"/>
    <property type="match status" value="1"/>
</dbReference>
<dbReference type="GO" id="GO:0005654">
    <property type="term" value="C:nucleoplasm"/>
    <property type="evidence" value="ECO:0007669"/>
    <property type="project" value="UniProtKB-SubCell"/>
</dbReference>
<evidence type="ECO:0000256" key="9">
    <source>
        <dbReference type="ARBA" id="ARBA00023163"/>
    </source>
</evidence>
<organism evidence="14 15">
    <name type="scientific">Parnassius mnemosyne</name>
    <name type="common">clouded apollo</name>
    <dbReference type="NCBI Taxonomy" id="213953"/>
    <lineage>
        <taxon>Eukaryota</taxon>
        <taxon>Metazoa</taxon>
        <taxon>Ecdysozoa</taxon>
        <taxon>Arthropoda</taxon>
        <taxon>Hexapoda</taxon>
        <taxon>Insecta</taxon>
        <taxon>Pterygota</taxon>
        <taxon>Neoptera</taxon>
        <taxon>Endopterygota</taxon>
        <taxon>Lepidoptera</taxon>
        <taxon>Glossata</taxon>
        <taxon>Ditrysia</taxon>
        <taxon>Papilionoidea</taxon>
        <taxon>Papilionidae</taxon>
        <taxon>Parnassiinae</taxon>
        <taxon>Parnassini</taxon>
        <taxon>Parnassius</taxon>
        <taxon>Driopa</taxon>
    </lineage>
</organism>
<evidence type="ECO:0000256" key="6">
    <source>
        <dbReference type="ARBA" id="ARBA00023015"/>
    </source>
</evidence>
<evidence type="ECO:0000256" key="8">
    <source>
        <dbReference type="ARBA" id="ARBA00023125"/>
    </source>
</evidence>
<evidence type="ECO:0000256" key="12">
    <source>
        <dbReference type="PROSITE-ProRule" id="PRU00309"/>
    </source>
</evidence>
<dbReference type="Pfam" id="PF05485">
    <property type="entry name" value="THAP"/>
    <property type="match status" value="1"/>
</dbReference>
<keyword evidence="15" id="KW-1185">Reference proteome</keyword>
<comment type="caution">
    <text evidence="14">The sequence shown here is derived from an EMBL/GenBank/DDBJ whole genome shotgun (WGS) entry which is preliminary data.</text>
</comment>
<dbReference type="SMART" id="SM00692">
    <property type="entry name" value="DM3"/>
    <property type="match status" value="1"/>
</dbReference>
<feature type="domain" description="THAP-type" evidence="13">
    <location>
        <begin position="1"/>
        <end position="80"/>
    </location>
</feature>
<dbReference type="GO" id="GO:0043565">
    <property type="term" value="F:sequence-specific DNA binding"/>
    <property type="evidence" value="ECO:0007669"/>
    <property type="project" value="InterPro"/>
</dbReference>
<dbReference type="InterPro" id="IPR026516">
    <property type="entry name" value="THAP1/10"/>
</dbReference>
<dbReference type="Gene3D" id="6.20.210.20">
    <property type="entry name" value="THAP domain"/>
    <property type="match status" value="1"/>
</dbReference>
<dbReference type="SMART" id="SM00980">
    <property type="entry name" value="THAP"/>
    <property type="match status" value="1"/>
</dbReference>
<evidence type="ECO:0000256" key="3">
    <source>
        <dbReference type="ARBA" id="ARBA00022723"/>
    </source>
</evidence>
<name>A0AAV1LE78_9NEOP</name>
<keyword evidence="6" id="KW-0805">Transcription regulation</keyword>
<dbReference type="PANTHER" id="PTHR46600:SF1">
    <property type="entry name" value="THAP DOMAIN-CONTAINING PROTEIN 1"/>
    <property type="match status" value="1"/>
</dbReference>
<keyword evidence="3" id="KW-0479">Metal-binding</keyword>
<evidence type="ECO:0000256" key="1">
    <source>
        <dbReference type="ARBA" id="ARBA00004642"/>
    </source>
</evidence>
<keyword evidence="7" id="KW-0175">Coiled coil</keyword>
<evidence type="ECO:0000256" key="10">
    <source>
        <dbReference type="ARBA" id="ARBA00023242"/>
    </source>
</evidence>
<dbReference type="Proteomes" id="UP001314205">
    <property type="component" value="Unassembled WGS sequence"/>
</dbReference>